<feature type="compositionally biased region" description="Acidic residues" evidence="1">
    <location>
        <begin position="85"/>
        <end position="94"/>
    </location>
</feature>
<protein>
    <submittedName>
        <fullName evidence="2">Uncharacterized protein</fullName>
    </submittedName>
</protein>
<evidence type="ECO:0000313" key="3">
    <source>
        <dbReference type="Proteomes" id="UP001345013"/>
    </source>
</evidence>
<dbReference type="Proteomes" id="UP001345013">
    <property type="component" value="Unassembled WGS sequence"/>
</dbReference>
<proteinExistence type="predicted"/>
<feature type="region of interest" description="Disordered" evidence="1">
    <location>
        <begin position="50"/>
        <end position="100"/>
    </location>
</feature>
<gene>
    <name evidence="2" type="ORF">LTR24_001091</name>
</gene>
<name>A0ABR0KLC6_9EURO</name>
<dbReference type="EMBL" id="JAVRRG010000008">
    <property type="protein sequence ID" value="KAK5100026.1"/>
    <property type="molecule type" value="Genomic_DNA"/>
</dbReference>
<reference evidence="2 3" key="1">
    <citation type="submission" date="2023-08" db="EMBL/GenBank/DDBJ databases">
        <title>Black Yeasts Isolated from many extreme environments.</title>
        <authorList>
            <person name="Coleine C."/>
            <person name="Stajich J.E."/>
            <person name="Selbmann L."/>
        </authorList>
    </citation>
    <scope>NUCLEOTIDE SEQUENCE [LARGE SCALE GENOMIC DNA]</scope>
    <source>
        <strain evidence="2 3">CCFEE 5885</strain>
    </source>
</reference>
<comment type="caution">
    <text evidence="2">The sequence shown here is derived from an EMBL/GenBank/DDBJ whole genome shotgun (WGS) entry which is preliminary data.</text>
</comment>
<sequence length="125" mass="14235">MVPEETKENQATVLWHEFDKQELEEYSSSEDEVSKMINEHTEYVEKLAVEVEDHANQSKKRDPPRTATVPGPTAEYPESEYSTSAEEDTDDDSEGISRIHKDYVEGLTREFGQKGKPLTETATLI</sequence>
<keyword evidence="3" id="KW-1185">Reference proteome</keyword>
<feature type="compositionally biased region" description="Basic and acidic residues" evidence="1">
    <location>
        <begin position="50"/>
        <end position="64"/>
    </location>
</feature>
<evidence type="ECO:0000313" key="2">
    <source>
        <dbReference type="EMBL" id="KAK5100026.1"/>
    </source>
</evidence>
<evidence type="ECO:0000256" key="1">
    <source>
        <dbReference type="SAM" id="MobiDB-lite"/>
    </source>
</evidence>
<organism evidence="2 3">
    <name type="scientific">Lithohypha guttulata</name>
    <dbReference type="NCBI Taxonomy" id="1690604"/>
    <lineage>
        <taxon>Eukaryota</taxon>
        <taxon>Fungi</taxon>
        <taxon>Dikarya</taxon>
        <taxon>Ascomycota</taxon>
        <taxon>Pezizomycotina</taxon>
        <taxon>Eurotiomycetes</taxon>
        <taxon>Chaetothyriomycetidae</taxon>
        <taxon>Chaetothyriales</taxon>
        <taxon>Trichomeriaceae</taxon>
        <taxon>Lithohypha</taxon>
    </lineage>
</organism>
<accession>A0ABR0KLC6</accession>